<gene>
    <name evidence="2" type="ORF">DPMN_004540</name>
</gene>
<dbReference type="Gene3D" id="3.40.50.10140">
    <property type="entry name" value="Toll/interleukin-1 receptor homology (TIR) domain"/>
    <property type="match status" value="1"/>
</dbReference>
<accession>A0A9D4RT31</accession>
<dbReference type="InterPro" id="IPR035897">
    <property type="entry name" value="Toll_tir_struct_dom_sf"/>
</dbReference>
<evidence type="ECO:0000313" key="3">
    <source>
        <dbReference type="Proteomes" id="UP000828390"/>
    </source>
</evidence>
<dbReference type="PANTHER" id="PTHR16253:SF0">
    <property type="entry name" value="TETRATRICOPEPTIDE REPEAT PROTEIN 22"/>
    <property type="match status" value="1"/>
</dbReference>
<dbReference type="Proteomes" id="UP000828390">
    <property type="component" value="Unassembled WGS sequence"/>
</dbReference>
<dbReference type="SMART" id="SM00255">
    <property type="entry name" value="TIR"/>
    <property type="match status" value="1"/>
</dbReference>
<dbReference type="SUPFAM" id="SSF52200">
    <property type="entry name" value="Toll/Interleukin receptor TIR domain"/>
    <property type="match status" value="1"/>
</dbReference>
<name>A0A9D4RT31_DREPO</name>
<organism evidence="2 3">
    <name type="scientific">Dreissena polymorpha</name>
    <name type="common">Zebra mussel</name>
    <name type="synonym">Mytilus polymorpha</name>
    <dbReference type="NCBI Taxonomy" id="45954"/>
    <lineage>
        <taxon>Eukaryota</taxon>
        <taxon>Metazoa</taxon>
        <taxon>Spiralia</taxon>
        <taxon>Lophotrochozoa</taxon>
        <taxon>Mollusca</taxon>
        <taxon>Bivalvia</taxon>
        <taxon>Autobranchia</taxon>
        <taxon>Heteroconchia</taxon>
        <taxon>Euheterodonta</taxon>
        <taxon>Imparidentia</taxon>
        <taxon>Neoheterodontei</taxon>
        <taxon>Myida</taxon>
        <taxon>Dreissenoidea</taxon>
        <taxon>Dreissenidae</taxon>
        <taxon>Dreissena</taxon>
    </lineage>
</organism>
<dbReference type="GO" id="GO:0007165">
    <property type="term" value="P:signal transduction"/>
    <property type="evidence" value="ECO:0007669"/>
    <property type="project" value="InterPro"/>
</dbReference>
<keyword evidence="3" id="KW-1185">Reference proteome</keyword>
<comment type="caution">
    <text evidence="2">The sequence shown here is derived from an EMBL/GenBank/DDBJ whole genome shotgun (WGS) entry which is preliminary data.</text>
</comment>
<dbReference type="PROSITE" id="PS50104">
    <property type="entry name" value="TIR"/>
    <property type="match status" value="1"/>
</dbReference>
<dbReference type="PANTHER" id="PTHR16253">
    <property type="entry name" value="TETRATRICOPEPTIDE REPEAT PROTEIN 22"/>
    <property type="match status" value="1"/>
</dbReference>
<reference evidence="2" key="2">
    <citation type="submission" date="2020-11" db="EMBL/GenBank/DDBJ databases">
        <authorList>
            <person name="McCartney M.A."/>
            <person name="Auch B."/>
            <person name="Kono T."/>
            <person name="Mallez S."/>
            <person name="Becker A."/>
            <person name="Gohl D.M."/>
            <person name="Silverstein K.A.T."/>
            <person name="Koren S."/>
            <person name="Bechman K.B."/>
            <person name="Herman A."/>
            <person name="Abrahante J.E."/>
            <person name="Garbe J."/>
        </authorList>
    </citation>
    <scope>NUCLEOTIDE SEQUENCE</scope>
    <source>
        <strain evidence="2">Duluth1</strain>
        <tissue evidence="2">Whole animal</tissue>
    </source>
</reference>
<dbReference type="InterPro" id="IPR000157">
    <property type="entry name" value="TIR_dom"/>
</dbReference>
<reference evidence="2" key="1">
    <citation type="journal article" date="2019" name="bioRxiv">
        <title>The Genome of the Zebra Mussel, Dreissena polymorpha: A Resource for Invasive Species Research.</title>
        <authorList>
            <person name="McCartney M.A."/>
            <person name="Auch B."/>
            <person name="Kono T."/>
            <person name="Mallez S."/>
            <person name="Zhang Y."/>
            <person name="Obille A."/>
            <person name="Becker A."/>
            <person name="Abrahante J.E."/>
            <person name="Garbe J."/>
            <person name="Badalamenti J.P."/>
            <person name="Herman A."/>
            <person name="Mangelson H."/>
            <person name="Liachko I."/>
            <person name="Sullivan S."/>
            <person name="Sone E.D."/>
            <person name="Koren S."/>
            <person name="Silverstein K.A.T."/>
            <person name="Beckman K.B."/>
            <person name="Gohl D.M."/>
        </authorList>
    </citation>
    <scope>NUCLEOTIDE SEQUENCE</scope>
    <source>
        <strain evidence="2">Duluth1</strain>
        <tissue evidence="2">Whole animal</tissue>
    </source>
</reference>
<dbReference type="Pfam" id="PF13676">
    <property type="entry name" value="TIR_2"/>
    <property type="match status" value="1"/>
</dbReference>
<protein>
    <recommendedName>
        <fullName evidence="1">TIR domain-containing protein</fullName>
    </recommendedName>
</protein>
<dbReference type="AlphaFoldDB" id="A0A9D4RT31"/>
<evidence type="ECO:0000313" key="2">
    <source>
        <dbReference type="EMBL" id="KAH3880621.1"/>
    </source>
</evidence>
<feature type="non-terminal residue" evidence="2">
    <location>
        <position position="146"/>
    </location>
</feature>
<dbReference type="InterPro" id="IPR042342">
    <property type="entry name" value="TTC22"/>
</dbReference>
<dbReference type="EMBL" id="JAIWYP010000001">
    <property type="protein sequence ID" value="KAH3880621.1"/>
    <property type="molecule type" value="Genomic_DNA"/>
</dbReference>
<feature type="domain" description="TIR" evidence="1">
    <location>
        <begin position="16"/>
        <end position="143"/>
    </location>
</feature>
<evidence type="ECO:0000259" key="1">
    <source>
        <dbReference type="PROSITE" id="PS50104"/>
    </source>
</evidence>
<proteinExistence type="predicted"/>
<sequence length="146" mass="16784">MEENTVYNIPPLPVDKDFHMFVCYARGDLEIVHILVENLEKDGLKCSYHERDFTAGHSILTNMLDKIRKSMYMLVILSENFADSGYAQHEVAEAMHIKISEGYSIIPIMIEPCTLPDFLKHTTYIDAQEKEVNEMHKLVIGTVTNH</sequence>